<proteinExistence type="predicted"/>
<evidence type="ECO:0000313" key="2">
    <source>
        <dbReference type="Proteomes" id="UP001056429"/>
    </source>
</evidence>
<dbReference type="Proteomes" id="UP001056429">
    <property type="component" value="Unassembled WGS sequence"/>
</dbReference>
<dbReference type="EMBL" id="JAGSOJ010000001">
    <property type="protein sequence ID" value="MCM1988129.1"/>
    <property type="molecule type" value="Genomic_DNA"/>
</dbReference>
<protein>
    <submittedName>
        <fullName evidence="1">DUF1292 domain-containing protein</fullName>
    </submittedName>
</protein>
<dbReference type="AlphaFoldDB" id="A0A9J6NW06"/>
<dbReference type="InterPro" id="IPR009711">
    <property type="entry name" value="UPF0473"/>
</dbReference>
<accession>A0A9J6NW06</accession>
<sequence length="109" mass="12538">MTEKNCGCNNEHDHECGCGHNHNEECGCGHEPMFVDLQDENGEIIKCEIIEGFELKGNEYAILISPDDENYYIFKVEGDEEVGELVVPTEEEFEEASSFYERILEEREI</sequence>
<dbReference type="RefSeq" id="WP_250856901.1">
    <property type="nucleotide sequence ID" value="NZ_JAGSOJ010000001.1"/>
</dbReference>
<evidence type="ECO:0000313" key="1">
    <source>
        <dbReference type="EMBL" id="MCM1988129.1"/>
    </source>
</evidence>
<reference evidence="1" key="1">
    <citation type="journal article" date="2021" name="mSystems">
        <title>Bacteria and Archaea Synergistically Convert Glycine Betaine to Biogenic Methane in the Formosa Cold Seep of the South China Sea.</title>
        <authorList>
            <person name="Li L."/>
            <person name="Zhang W."/>
            <person name="Zhang S."/>
            <person name="Song L."/>
            <person name="Sun Q."/>
            <person name="Zhang H."/>
            <person name="Xiang H."/>
            <person name="Dong X."/>
        </authorList>
    </citation>
    <scope>NUCLEOTIDE SEQUENCE</scope>
    <source>
        <strain evidence="1">ZWT</strain>
    </source>
</reference>
<name>A0A9J6NW06_9CLOT</name>
<organism evidence="1 2">
    <name type="scientific">Oceanirhabdus seepicola</name>
    <dbReference type="NCBI Taxonomy" id="2828781"/>
    <lineage>
        <taxon>Bacteria</taxon>
        <taxon>Bacillati</taxon>
        <taxon>Bacillota</taxon>
        <taxon>Clostridia</taxon>
        <taxon>Eubacteriales</taxon>
        <taxon>Clostridiaceae</taxon>
        <taxon>Oceanirhabdus</taxon>
    </lineage>
</organism>
<reference evidence="1" key="2">
    <citation type="submission" date="2021-04" db="EMBL/GenBank/DDBJ databases">
        <authorList>
            <person name="Dong X."/>
        </authorList>
    </citation>
    <scope>NUCLEOTIDE SEQUENCE</scope>
    <source>
        <strain evidence="1">ZWT</strain>
    </source>
</reference>
<keyword evidence="2" id="KW-1185">Reference proteome</keyword>
<dbReference type="Pfam" id="PF06949">
    <property type="entry name" value="DUF1292"/>
    <property type="match status" value="1"/>
</dbReference>
<comment type="caution">
    <text evidence="1">The sequence shown here is derived from an EMBL/GenBank/DDBJ whole genome shotgun (WGS) entry which is preliminary data.</text>
</comment>
<gene>
    <name evidence="1" type="ORF">KDK92_00135</name>
</gene>